<dbReference type="EMBL" id="BK032544">
    <property type="protein sequence ID" value="DAF46769.1"/>
    <property type="molecule type" value="Genomic_DNA"/>
</dbReference>
<name>A0A8S5S752_9CAUD</name>
<proteinExistence type="predicted"/>
<reference evidence="1" key="1">
    <citation type="journal article" date="2021" name="Proc. Natl. Acad. Sci. U.S.A.">
        <title>A Catalog of Tens of Thousands of Viruses from Human Metagenomes Reveals Hidden Associations with Chronic Diseases.</title>
        <authorList>
            <person name="Tisza M.J."/>
            <person name="Buck C.B."/>
        </authorList>
    </citation>
    <scope>NUCLEOTIDE SEQUENCE</scope>
    <source>
        <strain evidence="1">Ctj0M16</strain>
    </source>
</reference>
<accession>A0A8S5S752</accession>
<sequence length="102" mass="11484">MRMDHVIRFYAQGTGYNPVTGRHDNSAKLVATIYGNVTDMGVDRAVQVFGNYNHQSKIVRLESAMPQSWSYLTIDDDTAKYRMQTSRKPLKGNTLIVGDSNV</sequence>
<protein>
    <submittedName>
        <fullName evidence="1">Head closure knob</fullName>
    </submittedName>
</protein>
<organism evidence="1">
    <name type="scientific">Siphoviridae sp. ctj0M16</name>
    <dbReference type="NCBI Taxonomy" id="2827918"/>
    <lineage>
        <taxon>Viruses</taxon>
        <taxon>Duplodnaviria</taxon>
        <taxon>Heunggongvirae</taxon>
        <taxon>Uroviricota</taxon>
        <taxon>Caudoviricetes</taxon>
    </lineage>
</organism>
<evidence type="ECO:0000313" key="1">
    <source>
        <dbReference type="EMBL" id="DAF46769.1"/>
    </source>
</evidence>